<dbReference type="Proteomes" id="UP000661649">
    <property type="component" value="Unassembled WGS sequence"/>
</dbReference>
<dbReference type="CDD" id="cd00138">
    <property type="entry name" value="PLDc_SF"/>
    <property type="match status" value="1"/>
</dbReference>
<dbReference type="EMBL" id="JACRTP010000002">
    <property type="protein sequence ID" value="MBC8628427.1"/>
    <property type="molecule type" value="Genomic_DNA"/>
</dbReference>
<proteinExistence type="predicted"/>
<reference evidence="1 2" key="1">
    <citation type="submission" date="2020-08" db="EMBL/GenBank/DDBJ databases">
        <title>Genome public.</title>
        <authorList>
            <person name="Liu C."/>
            <person name="Sun Q."/>
        </authorList>
    </citation>
    <scope>NUCLEOTIDE SEQUENCE [LARGE SCALE GENOMIC DNA]</scope>
    <source>
        <strain evidence="1 2">3_YM_SP_D4_24.mj</strain>
    </source>
</reference>
<name>A0ABR7PAX1_9FIRM</name>
<dbReference type="Gene3D" id="3.30.870.10">
    <property type="entry name" value="Endonuclease Chain A"/>
    <property type="match status" value="1"/>
</dbReference>
<gene>
    <name evidence="1" type="ORF">H8712_07310</name>
</gene>
<evidence type="ECO:0000313" key="1">
    <source>
        <dbReference type="EMBL" id="MBC8628427.1"/>
    </source>
</evidence>
<evidence type="ECO:0000313" key="2">
    <source>
        <dbReference type="Proteomes" id="UP000661649"/>
    </source>
</evidence>
<protein>
    <recommendedName>
        <fullName evidence="3">PLD phosphodiesterase domain-containing protein</fullName>
    </recommendedName>
</protein>
<dbReference type="SUPFAM" id="SSF56024">
    <property type="entry name" value="Phospholipase D/nuclease"/>
    <property type="match status" value="1"/>
</dbReference>
<accession>A0ABR7PAX1</accession>
<organism evidence="1 2">
    <name type="scientific">Blautia stercoris</name>
    <dbReference type="NCBI Taxonomy" id="871664"/>
    <lineage>
        <taxon>Bacteria</taxon>
        <taxon>Bacillati</taxon>
        <taxon>Bacillota</taxon>
        <taxon>Clostridia</taxon>
        <taxon>Lachnospirales</taxon>
        <taxon>Lachnospiraceae</taxon>
        <taxon>Blautia</taxon>
    </lineage>
</organism>
<comment type="caution">
    <text evidence="1">The sequence shown here is derived from an EMBL/GenBank/DDBJ whole genome shotgun (WGS) entry which is preliminary data.</text>
</comment>
<dbReference type="RefSeq" id="WP_187558519.1">
    <property type="nucleotide sequence ID" value="NZ_JACRTP010000002.1"/>
</dbReference>
<sequence length="384" mass="44541">MPNIDKDEIKDSVVIRNVTATFVGTKGKDGFAEVIKDFENAQEVRVLTYSKIGNGNDSDKKLKIIRELAPGKKLRIIVAIPGLLNKKINGQIHTNLYSEDDIITHLDKIKNQITAIYSSEDLEMYVCFKNHAKLVGTENVLYVGSANYNDYSHKNYEAGMIIRDKNSIKEIYEKYFDKVVAVQYCADKYDTIRLNLLSLVDEIEELEIFIHCFISCFDERVENFNSIKKQYEVISSRMEDITRYINDNKKNIPIALSEDICTIENDIDNISEFISGAFDSDYNKNMEYFADYYENEHMDNKGVFSSDAWIDEETPYVMLSEETEQEYYISEYWTQEITEKSVVKETLDLLNAIVKTAKVWLYKKPYDMFKAQLVQIGTDENVLK</sequence>
<evidence type="ECO:0008006" key="3">
    <source>
        <dbReference type="Google" id="ProtNLM"/>
    </source>
</evidence>
<keyword evidence="2" id="KW-1185">Reference proteome</keyword>